<dbReference type="InParanoid" id="D8TTZ5"/>
<feature type="compositionally biased region" description="Basic and acidic residues" evidence="1">
    <location>
        <begin position="78"/>
        <end position="90"/>
    </location>
</feature>
<feature type="compositionally biased region" description="Gly residues" evidence="1">
    <location>
        <begin position="267"/>
        <end position="278"/>
    </location>
</feature>
<feature type="region of interest" description="Disordered" evidence="1">
    <location>
        <begin position="209"/>
        <end position="240"/>
    </location>
</feature>
<dbReference type="AlphaFoldDB" id="D8TTZ5"/>
<dbReference type="KEGG" id="vcn:VOLCADRAFT_90290"/>
<protein>
    <submittedName>
        <fullName evidence="2">Uncharacterized protein</fullName>
    </submittedName>
</protein>
<evidence type="ECO:0000313" key="3">
    <source>
        <dbReference type="Proteomes" id="UP000001058"/>
    </source>
</evidence>
<feature type="region of interest" description="Disordered" evidence="1">
    <location>
        <begin position="1"/>
        <end position="124"/>
    </location>
</feature>
<gene>
    <name evidence="2" type="ORF">VOLCADRAFT_90290</name>
</gene>
<evidence type="ECO:0000256" key="1">
    <source>
        <dbReference type="SAM" id="MobiDB-lite"/>
    </source>
</evidence>
<accession>D8TTZ5</accession>
<sequence>MKQRQEHQRQQQQLQNWLLQQQQQHAQPNGPRDRGPVYQSRHRHHTELDSDEDEDDEEGELTADRVLEEDDEPGCKAGRADEASPERPWRGEAASASDLGNLTADEKAVQQQTHGSEHVQPASWAGRQLTSISSGLCNGSGRGENSHRGPVAGGGGCHDGASAAIGARKVGFAGRFKAYGDGARGPMERRLPVPKVTPDAVVAWQEHDEKADAGGLSGHSGDDDEGWDAEEGVGPSRRRTAAAAVAAAAATAAGVGTKRTWMESSVGNGGGSGLGADGTGEAEESHLQQQLLQWEAAMNATRPTPLVLRHLAEELQVYHSRSVAVAAVAAVASTADMQKPRGYPGRMVC</sequence>
<feature type="compositionally biased region" description="Low complexity" evidence="1">
    <location>
        <begin position="10"/>
        <end position="27"/>
    </location>
</feature>
<name>D8TTZ5_VOLCA</name>
<feature type="compositionally biased region" description="Acidic residues" evidence="1">
    <location>
        <begin position="222"/>
        <end position="231"/>
    </location>
</feature>
<organism evidence="3">
    <name type="scientific">Volvox carteri f. nagariensis</name>
    <dbReference type="NCBI Taxonomy" id="3068"/>
    <lineage>
        <taxon>Eukaryota</taxon>
        <taxon>Viridiplantae</taxon>
        <taxon>Chlorophyta</taxon>
        <taxon>core chlorophytes</taxon>
        <taxon>Chlorophyceae</taxon>
        <taxon>CS clade</taxon>
        <taxon>Chlamydomonadales</taxon>
        <taxon>Volvocaceae</taxon>
        <taxon>Volvox</taxon>
    </lineage>
</organism>
<feature type="region of interest" description="Disordered" evidence="1">
    <location>
        <begin position="263"/>
        <end position="284"/>
    </location>
</feature>
<keyword evidence="3" id="KW-1185">Reference proteome</keyword>
<dbReference type="RefSeq" id="XP_002949949.1">
    <property type="nucleotide sequence ID" value="XM_002949903.1"/>
</dbReference>
<dbReference type="EMBL" id="GL378337">
    <property type="protein sequence ID" value="EFJ49052.1"/>
    <property type="molecule type" value="Genomic_DNA"/>
</dbReference>
<feature type="compositionally biased region" description="Acidic residues" evidence="1">
    <location>
        <begin position="49"/>
        <end position="72"/>
    </location>
</feature>
<proteinExistence type="predicted"/>
<dbReference type="Proteomes" id="UP000001058">
    <property type="component" value="Unassembled WGS sequence"/>
</dbReference>
<reference evidence="2 3" key="1">
    <citation type="journal article" date="2010" name="Science">
        <title>Genomic analysis of organismal complexity in the multicellular green alga Volvox carteri.</title>
        <authorList>
            <person name="Prochnik S.E."/>
            <person name="Umen J."/>
            <person name="Nedelcu A.M."/>
            <person name="Hallmann A."/>
            <person name="Miller S.M."/>
            <person name="Nishii I."/>
            <person name="Ferris P."/>
            <person name="Kuo A."/>
            <person name="Mitros T."/>
            <person name="Fritz-Laylin L.K."/>
            <person name="Hellsten U."/>
            <person name="Chapman J."/>
            <person name="Simakov O."/>
            <person name="Rensing S.A."/>
            <person name="Terry A."/>
            <person name="Pangilinan J."/>
            <person name="Kapitonov V."/>
            <person name="Jurka J."/>
            <person name="Salamov A."/>
            <person name="Shapiro H."/>
            <person name="Schmutz J."/>
            <person name="Grimwood J."/>
            <person name="Lindquist E."/>
            <person name="Lucas S."/>
            <person name="Grigoriev I.V."/>
            <person name="Schmitt R."/>
            <person name="Kirk D."/>
            <person name="Rokhsar D.S."/>
        </authorList>
    </citation>
    <scope>NUCLEOTIDE SEQUENCE [LARGE SCALE GENOMIC DNA]</scope>
    <source>
        <strain evidence="3">f. Nagariensis / Eve</strain>
    </source>
</reference>
<dbReference type="GeneID" id="9619019"/>
<evidence type="ECO:0000313" key="2">
    <source>
        <dbReference type="EMBL" id="EFJ49052.1"/>
    </source>
</evidence>